<feature type="transmembrane region" description="Helical" evidence="1">
    <location>
        <begin position="35"/>
        <end position="58"/>
    </location>
</feature>
<gene>
    <name evidence="3" type="ORF">G3569_05145</name>
</gene>
<keyword evidence="4" id="KW-1185">Reference proteome</keyword>
<keyword evidence="1" id="KW-0812">Transmembrane</keyword>
<dbReference type="InterPro" id="IPR036249">
    <property type="entry name" value="Thioredoxin-like_sf"/>
</dbReference>
<feature type="domain" description="Thioredoxin-like fold" evidence="2">
    <location>
        <begin position="102"/>
        <end position="256"/>
    </location>
</feature>
<protein>
    <submittedName>
        <fullName evidence="3">Thioredoxin domain-containing protein</fullName>
    </submittedName>
</protein>
<proteinExistence type="predicted"/>
<evidence type="ECO:0000313" key="4">
    <source>
        <dbReference type="Proteomes" id="UP000479132"/>
    </source>
</evidence>
<dbReference type="Pfam" id="PF13462">
    <property type="entry name" value="Thioredoxin_4"/>
    <property type="match status" value="1"/>
</dbReference>
<dbReference type="SUPFAM" id="SSF52833">
    <property type="entry name" value="Thioredoxin-like"/>
    <property type="match status" value="1"/>
</dbReference>
<evidence type="ECO:0000313" key="3">
    <source>
        <dbReference type="EMBL" id="NGP87732.1"/>
    </source>
</evidence>
<accession>A0A6M1TBW4</accession>
<sequence length="280" mass="31805">MKAKTWCRLCLAVDAVLIVQAGVVATMYEMQMFGGIQPIAILISAVIFVFVTSAILLLKINFNDAQKVSQELIKANRVKSDPEVFVHFLRSGEQFDISPFSNEITLGNPEAPLRILVVANLHCNPCRMAFSNIQQLLSIYPSQISFTIRFTRGRDNTIGELSASTYLIRYWQQHIQGTGDEQRRTQTLIADWYEEMDPDWFRENYKLQESTDSDLSNIEEQHYAWIAEQEISATPTFIINGFKMPGNYRSDDLIALVPGVADLLKTRRMAENKNGSKELA</sequence>
<comment type="caution">
    <text evidence="3">The sequence shown here is derived from an EMBL/GenBank/DDBJ whole genome shotgun (WGS) entry which is preliminary data.</text>
</comment>
<keyword evidence="1" id="KW-1133">Transmembrane helix</keyword>
<dbReference type="AlphaFoldDB" id="A0A6M1TBW4"/>
<keyword evidence="1" id="KW-0472">Membrane</keyword>
<dbReference type="InterPro" id="IPR012336">
    <property type="entry name" value="Thioredoxin-like_fold"/>
</dbReference>
<dbReference type="RefSeq" id="WP_165266762.1">
    <property type="nucleotide sequence ID" value="NZ_JAALLS010000005.1"/>
</dbReference>
<dbReference type="Proteomes" id="UP000479132">
    <property type="component" value="Unassembled WGS sequence"/>
</dbReference>
<dbReference type="Gene3D" id="3.40.30.10">
    <property type="entry name" value="Glutaredoxin"/>
    <property type="match status" value="1"/>
</dbReference>
<name>A0A6M1TBW4_9BACT</name>
<organism evidence="3 4">
    <name type="scientific">Fodinibius halophilus</name>
    <dbReference type="NCBI Taxonomy" id="1736908"/>
    <lineage>
        <taxon>Bacteria</taxon>
        <taxon>Pseudomonadati</taxon>
        <taxon>Balneolota</taxon>
        <taxon>Balneolia</taxon>
        <taxon>Balneolales</taxon>
        <taxon>Balneolaceae</taxon>
        <taxon>Fodinibius</taxon>
    </lineage>
</organism>
<reference evidence="3 4" key="1">
    <citation type="submission" date="2020-02" db="EMBL/GenBank/DDBJ databases">
        <title>Aliifodinibius halophilus 2W32, complete genome.</title>
        <authorList>
            <person name="Li Y."/>
            <person name="Wu S."/>
        </authorList>
    </citation>
    <scope>NUCLEOTIDE SEQUENCE [LARGE SCALE GENOMIC DNA]</scope>
    <source>
        <strain evidence="3 4">2W32</strain>
    </source>
</reference>
<evidence type="ECO:0000259" key="2">
    <source>
        <dbReference type="Pfam" id="PF13462"/>
    </source>
</evidence>
<evidence type="ECO:0000256" key="1">
    <source>
        <dbReference type="SAM" id="Phobius"/>
    </source>
</evidence>
<dbReference type="EMBL" id="JAALLS010000005">
    <property type="protein sequence ID" value="NGP87732.1"/>
    <property type="molecule type" value="Genomic_DNA"/>
</dbReference>